<keyword evidence="1" id="KW-0472">Membrane</keyword>
<keyword evidence="1" id="KW-1133">Transmembrane helix</keyword>
<reference evidence="2 3" key="1">
    <citation type="submission" date="2016-07" db="EMBL/GenBank/DDBJ databases">
        <title>Draft Genome Sequence of Methylobrevis pamukkalensis PK2.</title>
        <authorList>
            <person name="Vasilenko O.V."/>
            <person name="Doronina N.V."/>
            <person name="Shmareva M.N."/>
            <person name="Tarlachkov S.V."/>
            <person name="Mustakhimov I."/>
            <person name="Trotsenko Y.A."/>
        </authorList>
    </citation>
    <scope>NUCLEOTIDE SEQUENCE [LARGE SCALE GENOMIC DNA]</scope>
    <source>
        <strain evidence="2 3">PK2</strain>
    </source>
</reference>
<accession>A0A1E3H4I6</accession>
<dbReference type="EMBL" id="MCRJ01000042">
    <property type="protein sequence ID" value="ODN70686.1"/>
    <property type="molecule type" value="Genomic_DNA"/>
</dbReference>
<name>A0A1E3H4I6_9HYPH</name>
<dbReference type="PATRIC" id="fig|1439726.3.peg.2086"/>
<dbReference type="AlphaFoldDB" id="A0A1E3H4I6"/>
<organism evidence="2 3">
    <name type="scientific">Methylobrevis pamukkalensis</name>
    <dbReference type="NCBI Taxonomy" id="1439726"/>
    <lineage>
        <taxon>Bacteria</taxon>
        <taxon>Pseudomonadati</taxon>
        <taxon>Pseudomonadota</taxon>
        <taxon>Alphaproteobacteria</taxon>
        <taxon>Hyphomicrobiales</taxon>
        <taxon>Pleomorphomonadaceae</taxon>
        <taxon>Methylobrevis</taxon>
    </lineage>
</organism>
<evidence type="ECO:0000256" key="1">
    <source>
        <dbReference type="SAM" id="Phobius"/>
    </source>
</evidence>
<sequence length="349" mass="36670">MSSPLRDGVAGLDLTMRLTLAVLALASGVYTYLGVRDLLDGAPMVTFLAALIYSSAVSVAIYAFWSFMLRFLPHVRQVASRIWLTAAMVLGSLMIVAMSSWLNAAALAGSAAIEQHLAVTLQAYTRDLDAAHNRALGAQSLLPDIQLASTRFARLAEAERGGALTGTGGSGTVVQLLSQMSTQLDDLGRQVGESGERAKELYAEGGTHLTIMRELVSGQGAIKERSDAFAGEALKLVGTIAALEQSSMAPAVRRAAEDLSAGFIAPAANGRDAELAGRQTEVVGSVEKAVAVQAAALSQAAEEITSIPGVERPGSSRCPPPRRCCAMRATSCRAGRARSRSTCCRRCWC</sequence>
<dbReference type="Proteomes" id="UP000094622">
    <property type="component" value="Unassembled WGS sequence"/>
</dbReference>
<evidence type="ECO:0000313" key="2">
    <source>
        <dbReference type="EMBL" id="ODN70686.1"/>
    </source>
</evidence>
<gene>
    <name evidence="2" type="ORF">A6302_01971</name>
</gene>
<keyword evidence="1" id="KW-0812">Transmembrane</keyword>
<feature type="transmembrane region" description="Helical" evidence="1">
    <location>
        <begin position="12"/>
        <end position="33"/>
    </location>
</feature>
<proteinExistence type="predicted"/>
<evidence type="ECO:0000313" key="3">
    <source>
        <dbReference type="Proteomes" id="UP000094622"/>
    </source>
</evidence>
<feature type="transmembrane region" description="Helical" evidence="1">
    <location>
        <begin position="81"/>
        <end position="102"/>
    </location>
</feature>
<keyword evidence="3" id="KW-1185">Reference proteome</keyword>
<feature type="transmembrane region" description="Helical" evidence="1">
    <location>
        <begin position="45"/>
        <end position="69"/>
    </location>
</feature>
<comment type="caution">
    <text evidence="2">The sequence shown here is derived from an EMBL/GenBank/DDBJ whole genome shotgun (WGS) entry which is preliminary data.</text>
</comment>
<protein>
    <submittedName>
        <fullName evidence="2">Uncharacterized protein</fullName>
    </submittedName>
</protein>